<name>A0A9P6E0T5_9AGAM</name>
<dbReference type="InterPro" id="IPR002669">
    <property type="entry name" value="UreD"/>
</dbReference>
<dbReference type="Proteomes" id="UP000886523">
    <property type="component" value="Unassembled WGS sequence"/>
</dbReference>
<sequence>MLVPRQAAHGKGRAVLHASGTEAIFSELSYQYPLKLLSPDTHADIPLAIAYILSYGGGLVSGDRIELDVDVGLHSMLMLLTQGSTKVFKTRSRGSHVSTSSISNASGKTTQSLTARIRPNALLLLLPDPVTCFESSSYSQTQTFYLESVSSSAVILDWFTSGRMARGEEWDFERYRSVNEVWIAGRRIARDVMLLEQSSGSRHSPTSQLDTPPYIPLPSRSLADRLRPYACYATLFLFGPQTEKIIVSLSCAYDALSQMQIAQPDPLIWSISRLTLKEDSAKDSEDSLHEQGGRGNGAIVRVAGMLTELVRNWLRASLGELEDVVGVDSFRTAFA</sequence>
<dbReference type="HAMAP" id="MF_01384">
    <property type="entry name" value="UreD"/>
    <property type="match status" value="1"/>
</dbReference>
<evidence type="ECO:0000313" key="4">
    <source>
        <dbReference type="Proteomes" id="UP000886523"/>
    </source>
</evidence>
<dbReference type="OrthoDB" id="5550464at2759"/>
<dbReference type="GO" id="GO:0016151">
    <property type="term" value="F:nickel cation binding"/>
    <property type="evidence" value="ECO:0007669"/>
    <property type="project" value="InterPro"/>
</dbReference>
<proteinExistence type="inferred from homology"/>
<organism evidence="3 4">
    <name type="scientific">Hydnum rufescens UP504</name>
    <dbReference type="NCBI Taxonomy" id="1448309"/>
    <lineage>
        <taxon>Eukaryota</taxon>
        <taxon>Fungi</taxon>
        <taxon>Dikarya</taxon>
        <taxon>Basidiomycota</taxon>
        <taxon>Agaricomycotina</taxon>
        <taxon>Agaricomycetes</taxon>
        <taxon>Cantharellales</taxon>
        <taxon>Hydnaceae</taxon>
        <taxon>Hydnum</taxon>
    </lineage>
</organism>
<keyword evidence="2" id="KW-0143">Chaperone</keyword>
<dbReference type="EMBL" id="MU128926">
    <property type="protein sequence ID" value="KAF9518243.1"/>
    <property type="molecule type" value="Genomic_DNA"/>
</dbReference>
<evidence type="ECO:0000313" key="3">
    <source>
        <dbReference type="EMBL" id="KAF9518243.1"/>
    </source>
</evidence>
<evidence type="ECO:0000256" key="1">
    <source>
        <dbReference type="ARBA" id="ARBA00007177"/>
    </source>
</evidence>
<protein>
    <recommendedName>
        <fullName evidence="5">Urease accessory protein UreD</fullName>
    </recommendedName>
</protein>
<dbReference type="AlphaFoldDB" id="A0A9P6E0T5"/>
<gene>
    <name evidence="3" type="ORF">BS47DRAFT_1325545</name>
</gene>
<comment type="similarity">
    <text evidence="1">Belongs to the UreD family.</text>
</comment>
<comment type="caution">
    <text evidence="3">The sequence shown here is derived from an EMBL/GenBank/DDBJ whole genome shotgun (WGS) entry which is preliminary data.</text>
</comment>
<keyword evidence="4" id="KW-1185">Reference proteome</keyword>
<dbReference type="PANTHER" id="PTHR33643">
    <property type="entry name" value="UREASE ACCESSORY PROTEIN D"/>
    <property type="match status" value="1"/>
</dbReference>
<dbReference type="PANTHER" id="PTHR33643:SF1">
    <property type="entry name" value="UREASE ACCESSORY PROTEIN D"/>
    <property type="match status" value="1"/>
</dbReference>
<evidence type="ECO:0000256" key="2">
    <source>
        <dbReference type="ARBA" id="ARBA00023186"/>
    </source>
</evidence>
<evidence type="ECO:0008006" key="5">
    <source>
        <dbReference type="Google" id="ProtNLM"/>
    </source>
</evidence>
<dbReference type="Pfam" id="PF01774">
    <property type="entry name" value="UreD"/>
    <property type="match status" value="1"/>
</dbReference>
<accession>A0A9P6E0T5</accession>
<reference evidence="3" key="1">
    <citation type="journal article" date="2020" name="Nat. Commun.">
        <title>Large-scale genome sequencing of mycorrhizal fungi provides insights into the early evolution of symbiotic traits.</title>
        <authorList>
            <person name="Miyauchi S."/>
            <person name="Kiss E."/>
            <person name="Kuo A."/>
            <person name="Drula E."/>
            <person name="Kohler A."/>
            <person name="Sanchez-Garcia M."/>
            <person name="Morin E."/>
            <person name="Andreopoulos B."/>
            <person name="Barry K.W."/>
            <person name="Bonito G."/>
            <person name="Buee M."/>
            <person name="Carver A."/>
            <person name="Chen C."/>
            <person name="Cichocki N."/>
            <person name="Clum A."/>
            <person name="Culley D."/>
            <person name="Crous P.W."/>
            <person name="Fauchery L."/>
            <person name="Girlanda M."/>
            <person name="Hayes R.D."/>
            <person name="Keri Z."/>
            <person name="LaButti K."/>
            <person name="Lipzen A."/>
            <person name="Lombard V."/>
            <person name="Magnuson J."/>
            <person name="Maillard F."/>
            <person name="Murat C."/>
            <person name="Nolan M."/>
            <person name="Ohm R.A."/>
            <person name="Pangilinan J."/>
            <person name="Pereira M.F."/>
            <person name="Perotto S."/>
            <person name="Peter M."/>
            <person name="Pfister S."/>
            <person name="Riley R."/>
            <person name="Sitrit Y."/>
            <person name="Stielow J.B."/>
            <person name="Szollosi G."/>
            <person name="Zifcakova L."/>
            <person name="Stursova M."/>
            <person name="Spatafora J.W."/>
            <person name="Tedersoo L."/>
            <person name="Vaario L.M."/>
            <person name="Yamada A."/>
            <person name="Yan M."/>
            <person name="Wang P."/>
            <person name="Xu J."/>
            <person name="Bruns T."/>
            <person name="Baldrian P."/>
            <person name="Vilgalys R."/>
            <person name="Dunand C."/>
            <person name="Henrissat B."/>
            <person name="Grigoriev I.V."/>
            <person name="Hibbett D."/>
            <person name="Nagy L.G."/>
            <person name="Martin F.M."/>
        </authorList>
    </citation>
    <scope>NUCLEOTIDE SEQUENCE</scope>
    <source>
        <strain evidence="3">UP504</strain>
    </source>
</reference>